<protein>
    <recommendedName>
        <fullName evidence="12">Ras-related GTP-binding protein</fullName>
    </recommendedName>
</protein>
<dbReference type="GO" id="GO:0005765">
    <property type="term" value="C:lysosomal membrane"/>
    <property type="evidence" value="ECO:0007669"/>
    <property type="project" value="UniProtKB-SubCell"/>
</dbReference>
<feature type="compositionally biased region" description="Basic and acidic residues" evidence="13">
    <location>
        <begin position="1"/>
        <end position="15"/>
    </location>
</feature>
<dbReference type="GO" id="GO:0008104">
    <property type="term" value="P:intracellular protein localization"/>
    <property type="evidence" value="ECO:0007669"/>
    <property type="project" value="Ensembl"/>
</dbReference>
<dbReference type="GO" id="GO:1990131">
    <property type="term" value="C:Gtr1-Gtr2 GTPase complex"/>
    <property type="evidence" value="ECO:0007669"/>
    <property type="project" value="TreeGrafter"/>
</dbReference>
<dbReference type="OrthoDB" id="10020193at2759"/>
<dbReference type="GO" id="GO:0010507">
    <property type="term" value="P:negative regulation of autophagy"/>
    <property type="evidence" value="ECO:0007669"/>
    <property type="project" value="TreeGrafter"/>
</dbReference>
<evidence type="ECO:0000256" key="13">
    <source>
        <dbReference type="SAM" id="MobiDB-lite"/>
    </source>
</evidence>
<dbReference type="Gene3D" id="3.40.50.300">
    <property type="entry name" value="P-loop containing nucleotide triphosphate hydrolases"/>
    <property type="match status" value="1"/>
</dbReference>
<dbReference type="GO" id="GO:0003924">
    <property type="term" value="F:GTPase activity"/>
    <property type="evidence" value="ECO:0007669"/>
    <property type="project" value="TreeGrafter"/>
</dbReference>
<dbReference type="PANTHER" id="PTHR11259">
    <property type="entry name" value="RAS-RELATED GTP BINDING RAG/GTR YEAST"/>
    <property type="match status" value="1"/>
</dbReference>
<dbReference type="Gene3D" id="3.30.450.190">
    <property type="match status" value="1"/>
</dbReference>
<keyword evidence="4" id="KW-1017">Isopeptide bond</keyword>
<keyword evidence="10 12" id="KW-0458">Lysosome</keyword>
<reference evidence="14" key="1">
    <citation type="submission" date="2025-08" db="UniProtKB">
        <authorList>
            <consortium name="Ensembl"/>
        </authorList>
    </citation>
    <scope>IDENTIFICATION</scope>
</reference>
<evidence type="ECO:0000256" key="1">
    <source>
        <dbReference type="ARBA" id="ARBA00004656"/>
    </source>
</evidence>
<evidence type="ECO:0000256" key="11">
    <source>
        <dbReference type="ARBA" id="ARBA00049117"/>
    </source>
</evidence>
<comment type="function">
    <text evidence="12">Guanine nucleotide-binding protein that plays a crucial role in the cellular response to amino acid availability through regulation of the mTORC1 signaling cascade.</text>
</comment>
<evidence type="ECO:0000256" key="5">
    <source>
        <dbReference type="ARBA" id="ARBA00022741"/>
    </source>
</evidence>
<dbReference type="GO" id="GO:0071230">
    <property type="term" value="P:cellular response to amino acid stimulus"/>
    <property type="evidence" value="ECO:0007669"/>
    <property type="project" value="UniProtKB-UniRule"/>
</dbReference>
<reference evidence="14" key="2">
    <citation type="submission" date="2025-09" db="UniProtKB">
        <authorList>
            <consortium name="Ensembl"/>
        </authorList>
    </citation>
    <scope>IDENTIFICATION</scope>
</reference>
<dbReference type="InterPro" id="IPR006762">
    <property type="entry name" value="Gtr1_RagA"/>
</dbReference>
<evidence type="ECO:0000313" key="15">
    <source>
        <dbReference type="Proteomes" id="UP000694381"/>
    </source>
</evidence>
<dbReference type="Proteomes" id="UP000694381">
    <property type="component" value="Unassembled WGS sequence"/>
</dbReference>
<dbReference type="RefSeq" id="XP_008827484.1">
    <property type="nucleotide sequence ID" value="XM_008829262.3"/>
</dbReference>
<accession>A0A8C6R8Y2</accession>
<evidence type="ECO:0000256" key="2">
    <source>
        <dbReference type="ARBA" id="ARBA00007756"/>
    </source>
</evidence>
<name>A0A8C6R8Y2_NANGA</name>
<evidence type="ECO:0000256" key="12">
    <source>
        <dbReference type="RuleBase" id="RU367014"/>
    </source>
</evidence>
<evidence type="ECO:0000256" key="3">
    <source>
        <dbReference type="ARBA" id="ARBA00022490"/>
    </source>
</evidence>
<keyword evidence="5 12" id="KW-0547">Nucleotide-binding</keyword>
<keyword evidence="8 12" id="KW-0342">GTP-binding</keyword>
<dbReference type="GO" id="GO:1990253">
    <property type="term" value="P:cellular response to leucine starvation"/>
    <property type="evidence" value="ECO:0007669"/>
    <property type="project" value="Ensembl"/>
</dbReference>
<dbReference type="CTD" id="10325"/>
<dbReference type="FunFam" id="3.40.50.300:FF:000276">
    <property type="entry name" value="Ras-related GTP-binding protein A"/>
    <property type="match status" value="1"/>
</dbReference>
<evidence type="ECO:0000256" key="9">
    <source>
        <dbReference type="ARBA" id="ARBA00023136"/>
    </source>
</evidence>
<dbReference type="InterPro" id="IPR039397">
    <property type="entry name" value="RagA/B"/>
</dbReference>
<dbReference type="KEGG" id="ngi:103730943"/>
<dbReference type="FunFam" id="3.30.450.190:FF:000002">
    <property type="entry name" value="Ras-related GTP-binding protein A"/>
    <property type="match status" value="1"/>
</dbReference>
<keyword evidence="7" id="KW-0832">Ubl conjugation</keyword>
<comment type="subcellular location">
    <subcellularLocation>
        <location evidence="12">Cytoplasm</location>
    </subcellularLocation>
    <subcellularLocation>
        <location evidence="12">Lysosome</location>
    </subcellularLocation>
    <subcellularLocation>
        <location evidence="1">Lysosome membrane</location>
    </subcellularLocation>
</comment>
<evidence type="ECO:0000256" key="7">
    <source>
        <dbReference type="ARBA" id="ARBA00022843"/>
    </source>
</evidence>
<evidence type="ECO:0000256" key="10">
    <source>
        <dbReference type="ARBA" id="ARBA00023228"/>
    </source>
</evidence>
<keyword evidence="9" id="KW-0472">Membrane</keyword>
<keyword evidence="15" id="KW-1185">Reference proteome</keyword>
<evidence type="ECO:0000256" key="6">
    <source>
        <dbReference type="ARBA" id="ARBA00022801"/>
    </source>
</evidence>
<dbReference type="GO" id="GO:0051020">
    <property type="term" value="F:GTPase binding"/>
    <property type="evidence" value="ECO:0007669"/>
    <property type="project" value="Ensembl"/>
</dbReference>
<dbReference type="Pfam" id="PF04670">
    <property type="entry name" value="Gtr1_RagA"/>
    <property type="match status" value="1"/>
</dbReference>
<dbReference type="GeneTree" id="ENSGT00950000183031"/>
<dbReference type="InterPro" id="IPR027417">
    <property type="entry name" value="P-loop_NTPase"/>
</dbReference>
<organism evidence="14 15">
    <name type="scientific">Nannospalax galili</name>
    <name type="common">Northern Israeli blind subterranean mole rat</name>
    <name type="synonym">Spalax galili</name>
    <dbReference type="NCBI Taxonomy" id="1026970"/>
    <lineage>
        <taxon>Eukaryota</taxon>
        <taxon>Metazoa</taxon>
        <taxon>Chordata</taxon>
        <taxon>Craniata</taxon>
        <taxon>Vertebrata</taxon>
        <taxon>Euteleostomi</taxon>
        <taxon>Mammalia</taxon>
        <taxon>Eutheria</taxon>
        <taxon>Euarchontoglires</taxon>
        <taxon>Glires</taxon>
        <taxon>Rodentia</taxon>
        <taxon>Myomorpha</taxon>
        <taxon>Muroidea</taxon>
        <taxon>Spalacidae</taxon>
        <taxon>Spalacinae</taxon>
        <taxon>Nannospalax</taxon>
    </lineage>
</organism>
<evidence type="ECO:0000313" key="14">
    <source>
        <dbReference type="Ensembl" id="ENSNGAP00000014740.1"/>
    </source>
</evidence>
<keyword evidence="3 12" id="KW-0963">Cytoplasm</keyword>
<feature type="region of interest" description="Disordered" evidence="13">
    <location>
        <begin position="1"/>
        <end position="30"/>
    </location>
</feature>
<sequence length="374" mass="43302">MEESDPEKKTEKENLGPRMEPPLGEPEGSLGWVIPNTAMKKKVLLMGKSGSGKTSMRSIIFANYIARDTRRLGATILDRIHSLQINSSLSTYSLVDSVGNTKTFDVEHSHVRFLGNLVLNLWDCGGQDTFMENYFTSQRDNIFRNVEVLIYVFDVESRELEKDMHYYQSCLEAILQNSPDAKIFCLVHKMDLVQEDQRDLIFKEREEDLRRLSRPLECSCFRTSIWDETLYKAWSSIVYQLIPNVQQLEMNLRNFAEIIEADEVLLFERATFLVISHYQCKEQRDAHRFEKISNIIKQFKLSCSKLAASFQSMEVRNSNFAAFIDIFTSNTYVMVVMSDPSIPSAATLINIRNARKHFEKLERVDGPKQCLLMR</sequence>
<dbReference type="GO" id="GO:1904263">
    <property type="term" value="P:positive regulation of TORC1 signaling"/>
    <property type="evidence" value="ECO:0007669"/>
    <property type="project" value="Ensembl"/>
</dbReference>
<dbReference type="GeneID" id="103730943"/>
<dbReference type="GO" id="GO:0005634">
    <property type="term" value="C:nucleus"/>
    <property type="evidence" value="ECO:0007669"/>
    <property type="project" value="TreeGrafter"/>
</dbReference>
<proteinExistence type="inferred from homology"/>
<evidence type="ECO:0000256" key="8">
    <source>
        <dbReference type="ARBA" id="ARBA00023134"/>
    </source>
</evidence>
<keyword evidence="6" id="KW-0378">Hydrolase</keyword>
<gene>
    <name evidence="14" type="primary">Rragb</name>
</gene>
<dbReference type="OMA" id="AFKHACS"/>
<dbReference type="AlphaFoldDB" id="A0A8C6R8Y2"/>
<evidence type="ECO:0000256" key="4">
    <source>
        <dbReference type="ARBA" id="ARBA00022499"/>
    </source>
</evidence>
<dbReference type="SUPFAM" id="SSF52540">
    <property type="entry name" value="P-loop containing nucleoside triphosphate hydrolases"/>
    <property type="match status" value="1"/>
</dbReference>
<dbReference type="GO" id="GO:0005525">
    <property type="term" value="F:GTP binding"/>
    <property type="evidence" value="ECO:0007669"/>
    <property type="project" value="UniProtKB-UniRule"/>
</dbReference>
<dbReference type="PANTHER" id="PTHR11259:SF4">
    <property type="entry name" value="RAS-RELATED GTP-BINDING PROTEIN B"/>
    <property type="match status" value="1"/>
</dbReference>
<dbReference type="Ensembl" id="ENSNGAT00000020336.1">
    <property type="protein sequence ID" value="ENSNGAP00000014740.1"/>
    <property type="gene ID" value="ENSNGAG00000015964.1"/>
</dbReference>
<comment type="similarity">
    <text evidence="2 12">Belongs to the GTR/RAG GTP-binding protein family.</text>
</comment>
<comment type="catalytic activity">
    <reaction evidence="11">
        <text>GTP + H2O = GDP + phosphate + H(+)</text>
        <dbReference type="Rhea" id="RHEA:19669"/>
        <dbReference type="ChEBI" id="CHEBI:15377"/>
        <dbReference type="ChEBI" id="CHEBI:15378"/>
        <dbReference type="ChEBI" id="CHEBI:37565"/>
        <dbReference type="ChEBI" id="CHEBI:43474"/>
        <dbReference type="ChEBI" id="CHEBI:58189"/>
    </reaction>
    <physiologicalReaction direction="left-to-right" evidence="11">
        <dbReference type="Rhea" id="RHEA:19670"/>
    </physiologicalReaction>
</comment>
<dbReference type="CDD" id="cd11384">
    <property type="entry name" value="RagA_like"/>
    <property type="match status" value="1"/>
</dbReference>